<dbReference type="InterPro" id="IPR031325">
    <property type="entry name" value="RHS_repeat"/>
</dbReference>
<keyword evidence="3" id="KW-1185">Reference proteome</keyword>
<proteinExistence type="predicted"/>
<dbReference type="PANTHER" id="PTHR32305">
    <property type="match status" value="1"/>
</dbReference>
<dbReference type="InterPro" id="IPR022385">
    <property type="entry name" value="Rhs_assc_core"/>
</dbReference>
<dbReference type="EMBL" id="JAULBC010000001">
    <property type="protein sequence ID" value="MEX6686185.1"/>
    <property type="molecule type" value="Genomic_DNA"/>
</dbReference>
<dbReference type="PANTHER" id="PTHR32305:SF15">
    <property type="entry name" value="PROTEIN RHSA-RELATED"/>
    <property type="match status" value="1"/>
</dbReference>
<dbReference type="Pfam" id="PF05593">
    <property type="entry name" value="RHS_repeat"/>
    <property type="match status" value="1"/>
</dbReference>
<sequence length="608" mass="68405">METLRRRKWQTINNTGGNLERITYDANGNILTLRRDGQKNKTDMDKLKYNYIAGTNKLDYIQDTVTNTWYTEDMDGQSAGNYSYDAIGNLVKDNQEGISNIDWTVYGKIKQITKTNGTVISYTYDAAGNRISKVVGADTTWYVRDAQGNVLSVYNSVNGLTQQEVDLYGSSRLGLWKPEINVKNPVTNQETPMTLLGNGYSLNFTRGKKIFELSNHLGNVLSTVSDKHLQHTSNGGNSMDYYYADFVSGQDYTPFGMVMVNRYLNTDKYRYGFNGKEMDNDIKAKANAYDFGARIYDPRIGTFTSVDPYAGMFSSETPYMFAGANPVNMTDYNGMFKISPFFVKRYPTLAKYLGTILPALQRNTTIRDEWIYSMRFEKGLGIKIWNELLTYGSGPYITPFRPDEEFKGGLQGQLNVFAFGQARGGREGDIYGYPDNLSIGFSFFDDLEAALKSGDGKEIGYRMFLVHIMVMHEGGHWARSRAGLSARRGRLEDGAMSEEGVFGRRFNYTGRVKGGDPDALNTQEAANFYNSTVNGLINNKAGLYIPTIPLCLSVDQLKNRPTPKGQAGDPTVKDNGDNENGTPRKHSFSYDYGTNDDFYYKPNWNPTK</sequence>
<gene>
    <name evidence="2" type="ORF">QTN47_01695</name>
</gene>
<comment type="caution">
    <text evidence="2">The sequence shown here is derived from an EMBL/GenBank/DDBJ whole genome shotgun (WGS) entry which is preliminary data.</text>
</comment>
<evidence type="ECO:0000313" key="3">
    <source>
        <dbReference type="Proteomes" id="UP001560573"/>
    </source>
</evidence>
<evidence type="ECO:0000256" key="1">
    <source>
        <dbReference type="SAM" id="MobiDB-lite"/>
    </source>
</evidence>
<reference evidence="2 3" key="1">
    <citation type="submission" date="2023-07" db="EMBL/GenBank/DDBJ databases">
        <authorList>
            <person name="Lian W.-H."/>
        </authorList>
    </citation>
    <scope>NUCLEOTIDE SEQUENCE [LARGE SCALE GENOMIC DNA]</scope>
    <source>
        <strain evidence="2 3">SYSU DXS3180</strain>
    </source>
</reference>
<protein>
    <submittedName>
        <fullName evidence="2">RHS repeat-associated core domain-containing protein</fullName>
    </submittedName>
</protein>
<dbReference type="Proteomes" id="UP001560573">
    <property type="component" value="Unassembled WGS sequence"/>
</dbReference>
<name>A0ABV3Z9H9_9BACT</name>
<organism evidence="2 3">
    <name type="scientific">Danxiaibacter flavus</name>
    <dbReference type="NCBI Taxonomy" id="3049108"/>
    <lineage>
        <taxon>Bacteria</taxon>
        <taxon>Pseudomonadati</taxon>
        <taxon>Bacteroidota</taxon>
        <taxon>Chitinophagia</taxon>
        <taxon>Chitinophagales</taxon>
        <taxon>Chitinophagaceae</taxon>
        <taxon>Danxiaibacter</taxon>
    </lineage>
</organism>
<dbReference type="RefSeq" id="WP_369327575.1">
    <property type="nucleotide sequence ID" value="NZ_JAULBC010000001.1"/>
</dbReference>
<dbReference type="Gene3D" id="2.180.10.10">
    <property type="entry name" value="RHS repeat-associated core"/>
    <property type="match status" value="1"/>
</dbReference>
<dbReference type="NCBIfam" id="TIGR03696">
    <property type="entry name" value="Rhs_assc_core"/>
    <property type="match status" value="1"/>
</dbReference>
<dbReference type="InterPro" id="IPR050708">
    <property type="entry name" value="T6SS_VgrG/RHS"/>
</dbReference>
<evidence type="ECO:0000313" key="2">
    <source>
        <dbReference type="EMBL" id="MEX6686185.1"/>
    </source>
</evidence>
<accession>A0ABV3Z9H9</accession>
<feature type="region of interest" description="Disordered" evidence="1">
    <location>
        <begin position="559"/>
        <end position="596"/>
    </location>
</feature>